<reference evidence="2" key="1">
    <citation type="journal article" date="2010" name="Microbiol. Resour. Announc.">
        <title>Comparative genomics of the bacterial genus Listeria: Genome evolution is characterized by limited gene acquisition and limited gene loss.</title>
        <authorList>
            <person name="den Bakker H.C."/>
            <person name="Cummings C.A."/>
            <person name="Ferreira V."/>
            <person name="Vatta P."/>
            <person name="Orsi R.H."/>
            <person name="Degoricija L."/>
            <person name="Barker M."/>
            <person name="Petrauskene O."/>
            <person name="Furtado M.R."/>
            <person name="Wiedmann M."/>
        </authorList>
    </citation>
    <scope>NUCLEOTIDE SEQUENCE [LARGE SCALE GENOMIC DNA]</scope>
    <source>
        <strain evidence="2">FSL N1-067</strain>
    </source>
</reference>
<dbReference type="EMBL" id="ADXJ01000776">
    <property type="protein sequence ID" value="EFR99620.1"/>
    <property type="molecule type" value="Genomic_DNA"/>
</dbReference>
<feature type="transmembrane region" description="Helical" evidence="1">
    <location>
        <begin position="180"/>
        <end position="200"/>
    </location>
</feature>
<feature type="transmembrane region" description="Helical" evidence="1">
    <location>
        <begin position="118"/>
        <end position="141"/>
    </location>
</feature>
<keyword evidence="1" id="KW-0812">Transmembrane</keyword>
<dbReference type="PANTHER" id="PTHR40042:SF1">
    <property type="entry name" value="DUF1405 DOMAIN-CONTAINING PROTEIN"/>
    <property type="match status" value="1"/>
</dbReference>
<keyword evidence="1" id="KW-0472">Membrane</keyword>
<gene>
    <name evidence="2" type="ORF">NT03LS_2255</name>
</gene>
<feature type="transmembrane region" description="Helical" evidence="1">
    <location>
        <begin position="93"/>
        <end position="112"/>
    </location>
</feature>
<comment type="caution">
    <text evidence="2">The sequence shown here is derived from an EMBL/GenBank/DDBJ whole genome shotgun (WGS) entry which is preliminary data.</text>
</comment>
<dbReference type="Pfam" id="PF07187">
    <property type="entry name" value="DUF1405"/>
    <property type="match status" value="1"/>
</dbReference>
<feature type="transmembrane region" description="Helical" evidence="1">
    <location>
        <begin position="30"/>
        <end position="48"/>
    </location>
</feature>
<accession>E3ZRX6</accession>
<dbReference type="Proteomes" id="UP000004302">
    <property type="component" value="Chromosome"/>
</dbReference>
<evidence type="ECO:0000256" key="1">
    <source>
        <dbReference type="SAM" id="Phobius"/>
    </source>
</evidence>
<dbReference type="PATRIC" id="fig|702453.3.peg.1877"/>
<evidence type="ECO:0000313" key="2">
    <source>
        <dbReference type="EMBL" id="EFR99620.1"/>
    </source>
</evidence>
<dbReference type="PANTHER" id="PTHR40042">
    <property type="entry name" value="HYPOTHETICAL MEMBRANE SPANNING PROTEIN"/>
    <property type="match status" value="1"/>
</dbReference>
<organism evidence="2">
    <name type="scientific">Listeria seeligeri FSL N1-067</name>
    <dbReference type="NCBI Taxonomy" id="702453"/>
    <lineage>
        <taxon>Bacteria</taxon>
        <taxon>Bacillati</taxon>
        <taxon>Bacillota</taxon>
        <taxon>Bacilli</taxon>
        <taxon>Bacillales</taxon>
        <taxon>Listeriaceae</taxon>
        <taxon>Listeria</taxon>
    </lineage>
</organism>
<keyword evidence="1" id="KW-1133">Transmembrane helix</keyword>
<dbReference type="AlphaFoldDB" id="E3ZRX6"/>
<name>E3ZRX6_LISSE</name>
<protein>
    <submittedName>
        <fullName evidence="2">YpjA</fullName>
    </submittedName>
</protein>
<proteinExistence type="predicted"/>
<feature type="transmembrane region" description="Helical" evidence="1">
    <location>
        <begin position="148"/>
        <end position="168"/>
    </location>
</feature>
<dbReference type="InterPro" id="IPR009845">
    <property type="entry name" value="DUF1405"/>
</dbReference>
<dbReference type="HOGENOM" id="CLU_103291_1_0_9"/>
<sequence>MKQGASFVAWLGFFRERKHLLNSILANRTFLRLLFFGNLLGAIYGYIWYLPQLQITEPRFWLFVPDSPTAILFFTLALVAFLGKKHWPLMEALAFVCLVKYGLWAVGMNIFYMMDQGAIIWTGVMLIVTHGFMAVEGILYAPFYRFRLGHFMIAAVWVLHNDVIDYLFGQMPIYMGLEKYLPEIGYATFWLTIIVLWLVYDKTIKKGHRTLEFPHHE</sequence>
<feature type="transmembrane region" description="Helical" evidence="1">
    <location>
        <begin position="60"/>
        <end position="81"/>
    </location>
</feature>